<evidence type="ECO:0000313" key="6">
    <source>
        <dbReference type="Proteomes" id="UP001383192"/>
    </source>
</evidence>
<evidence type="ECO:0000259" key="4">
    <source>
        <dbReference type="Pfam" id="PF05843"/>
    </source>
</evidence>
<gene>
    <name evidence="5" type="primary">RNA14_14</name>
    <name evidence="5" type="ORF">VNI00_016755</name>
</gene>
<dbReference type="GO" id="GO:0005737">
    <property type="term" value="C:cytoplasm"/>
    <property type="evidence" value="ECO:0007669"/>
    <property type="project" value="UniProtKB-SubCell"/>
</dbReference>
<dbReference type="InterPro" id="IPR045243">
    <property type="entry name" value="Rna14-like"/>
</dbReference>
<reference evidence="5 6" key="1">
    <citation type="submission" date="2024-01" db="EMBL/GenBank/DDBJ databases">
        <title>A draft genome for a cacao thread blight-causing isolate of Paramarasmius palmivorus.</title>
        <authorList>
            <person name="Baruah I.K."/>
            <person name="Bukari Y."/>
            <person name="Amoako-Attah I."/>
            <person name="Meinhardt L.W."/>
            <person name="Bailey B.A."/>
            <person name="Cohen S.P."/>
        </authorList>
    </citation>
    <scope>NUCLEOTIDE SEQUENCE [LARGE SCALE GENOMIC DNA]</scope>
    <source>
        <strain evidence="5 6">GH-12</strain>
    </source>
</reference>
<feature type="domain" description="Suppressor of forked" evidence="4">
    <location>
        <begin position="27"/>
        <end position="525"/>
    </location>
</feature>
<proteinExistence type="predicted"/>
<dbReference type="InterPro" id="IPR008847">
    <property type="entry name" value="Suf"/>
</dbReference>
<evidence type="ECO:0000256" key="1">
    <source>
        <dbReference type="ARBA" id="ARBA00022737"/>
    </source>
</evidence>
<dbReference type="AlphaFoldDB" id="A0AAW0BCI9"/>
<evidence type="ECO:0000313" key="5">
    <source>
        <dbReference type="EMBL" id="KAK7023449.1"/>
    </source>
</evidence>
<dbReference type="EMBL" id="JAYKXP010000139">
    <property type="protein sequence ID" value="KAK7023449.1"/>
    <property type="molecule type" value="Genomic_DNA"/>
</dbReference>
<protein>
    <recommendedName>
        <fullName evidence="3">mRNA 3'-end-processing protein RNA14</fullName>
    </recommendedName>
</protein>
<dbReference type="Pfam" id="PF05843">
    <property type="entry name" value="Suf"/>
    <property type="match status" value="1"/>
</dbReference>
<keyword evidence="1" id="KW-0677">Repeat</keyword>
<dbReference type="InterPro" id="IPR011990">
    <property type="entry name" value="TPR-like_helical_dom_sf"/>
</dbReference>
<comment type="function">
    <text evidence="3">Component of the cleavage factor IA (CFIA) complex, which is involved in the endonucleolytic cleavage during polyadenylation-dependent pre-mRNA 3'-end formation.</text>
</comment>
<keyword evidence="3" id="KW-0963">Cytoplasm</keyword>
<dbReference type="GO" id="GO:0180010">
    <property type="term" value="P:co-transcriptional mRNA 3'-end processing, cleavage and polyadenylation pathway"/>
    <property type="evidence" value="ECO:0007669"/>
    <property type="project" value="UniProtKB-UniRule"/>
</dbReference>
<dbReference type="Gene3D" id="1.25.40.1040">
    <property type="match status" value="1"/>
</dbReference>
<evidence type="ECO:0000256" key="2">
    <source>
        <dbReference type="ARBA" id="ARBA00023242"/>
    </source>
</evidence>
<dbReference type="Proteomes" id="UP001383192">
    <property type="component" value="Unassembled WGS sequence"/>
</dbReference>
<dbReference type="SUPFAM" id="SSF48452">
    <property type="entry name" value="TPR-like"/>
    <property type="match status" value="1"/>
</dbReference>
<keyword evidence="3" id="KW-0507">mRNA processing</keyword>
<organism evidence="5 6">
    <name type="scientific">Paramarasmius palmivorus</name>
    <dbReference type="NCBI Taxonomy" id="297713"/>
    <lineage>
        <taxon>Eukaryota</taxon>
        <taxon>Fungi</taxon>
        <taxon>Dikarya</taxon>
        <taxon>Basidiomycota</taxon>
        <taxon>Agaricomycotina</taxon>
        <taxon>Agaricomycetes</taxon>
        <taxon>Agaricomycetidae</taxon>
        <taxon>Agaricales</taxon>
        <taxon>Marasmiineae</taxon>
        <taxon>Marasmiaceae</taxon>
        <taxon>Paramarasmius</taxon>
    </lineage>
</organism>
<evidence type="ECO:0000256" key="3">
    <source>
        <dbReference type="RuleBase" id="RU369035"/>
    </source>
</evidence>
<keyword evidence="2 3" id="KW-0539">Nucleus</keyword>
<dbReference type="PANTHER" id="PTHR19980:SF0">
    <property type="entry name" value="CLEAVAGE STIMULATION FACTOR SUBUNIT 3"/>
    <property type="match status" value="1"/>
</dbReference>
<comment type="subcellular location">
    <subcellularLocation>
        <location evidence="3">Nucleus</location>
    </subcellularLocation>
    <subcellularLocation>
        <location evidence="3">Cytoplasm</location>
    </subcellularLocation>
    <text evidence="3">Nucleus and/or cytoplasm.</text>
</comment>
<accession>A0AAW0BCI9</accession>
<dbReference type="GO" id="GO:0005634">
    <property type="term" value="C:nucleus"/>
    <property type="evidence" value="ECO:0007669"/>
    <property type="project" value="UniProtKB-SubCell"/>
</dbReference>
<comment type="caution">
    <text evidence="5">The sequence shown here is derived from an EMBL/GenBank/DDBJ whole genome shotgun (WGS) entry which is preliminary data.</text>
</comment>
<dbReference type="GO" id="GO:0003729">
    <property type="term" value="F:mRNA binding"/>
    <property type="evidence" value="ECO:0007669"/>
    <property type="project" value="TreeGrafter"/>
</dbReference>
<name>A0AAW0BCI9_9AGAR</name>
<dbReference type="PANTHER" id="PTHR19980">
    <property type="entry name" value="RNA CLEAVAGE STIMULATION FACTOR"/>
    <property type="match status" value="1"/>
</dbReference>
<sequence length="570" mass="64477">MLSYIQYHLPTSSNAECIPAGVEVVDELLQRLSNTPRHAMWGQLLSFAQHDGITTVKSLEIYEAALRCFPSTPALQVAHIKKALCSNSNYTPEQIMNFFDSYLKQPSVAICTLYVSFVRDQFRTSSIQETYRLVLNLVGQEYESHELWTQYLDLLEQEGDRQALRKALYEVVKIPTKSLPHFWTRLQHFERSGSGETQDFGPIFPAHTRALIARHQIEHYTELLYPPPVAGPHYAGLCGDTLLLPASPIASFSDGQLVQHWEAYLRWEESDPLKLKESNMAAYIQQLQSAYHKGSVRLRFCPELWYMEYKWWNSIGRDTKAIDRLQEGIEANKASVLMNLALADALEARGDLPSAARVYKELLHVITTSLDLDSIALIRPIDVSKDLTVVYLMLMRFTYRTQGVPPAQFLVGHSANGPSIPCLVYEEAARMEIDCGGSKASALQVFEAGMLYYSNDRDFLVSYLGWLISVNKRNFACGLFESASAKFSPSDAAPIWDLWSRYMYRCGDLESIQQLERRMAKIYGSVDLRLSLAQLLGGCFTFTRDVTKSGVAGMNSSSAQAEKARHCTRY</sequence>
<keyword evidence="6" id="KW-1185">Reference proteome</keyword>